<evidence type="ECO:0000256" key="5">
    <source>
        <dbReference type="PIRNR" id="PIRNR005426"/>
    </source>
</evidence>
<dbReference type="InterPro" id="IPR016446">
    <property type="entry name" value="Flavin_OxRdtase_Frp"/>
</dbReference>
<evidence type="ECO:0000313" key="7">
    <source>
        <dbReference type="EMBL" id="ROT87798.1"/>
    </source>
</evidence>
<dbReference type="InterPro" id="IPR000415">
    <property type="entry name" value="Nitroreductase-like"/>
</dbReference>
<evidence type="ECO:0000313" key="8">
    <source>
        <dbReference type="Proteomes" id="UP000285266"/>
    </source>
</evidence>
<evidence type="ECO:0000256" key="3">
    <source>
        <dbReference type="ARBA" id="ARBA00022643"/>
    </source>
</evidence>
<sequence>MNEHSTNTVIHTLLNRRSIRHFTPEPIDPDIVDLLERAAQQAASSQFLNDWSAIRITDDGLKRALADIGNQDYIAQAPLLYVFVVDEHRNLAIARHAVDGVTAGGDTTAAADSPTLNVSYRYIQGQNDATLALQSMETAANALGLGCVILGSVLNDANRLIDLLHLPELTYPVLALAIGKPAESPALKPRMPRRMQFFDNAYPGDDATILESVGEFDATLHHYYDLRHADRPVGPFSDQIAKASTDEGPLIRPVAPIAARQGFDLSR</sequence>
<keyword evidence="3 5" id="KW-0288">FMN</keyword>
<comment type="caution">
    <text evidence="7">The sequence shown here is derived from an EMBL/GenBank/DDBJ whole genome shotgun (WGS) entry which is preliminary data.</text>
</comment>
<organism evidence="7 8">
    <name type="scientific">Bifidobacterium mongoliense</name>
    <dbReference type="NCBI Taxonomy" id="518643"/>
    <lineage>
        <taxon>Bacteria</taxon>
        <taxon>Bacillati</taxon>
        <taxon>Actinomycetota</taxon>
        <taxon>Actinomycetes</taxon>
        <taxon>Bifidobacteriales</taxon>
        <taxon>Bifidobacteriaceae</taxon>
        <taxon>Bifidobacterium</taxon>
    </lineage>
</organism>
<keyword evidence="4 5" id="KW-0560">Oxidoreductase</keyword>
<dbReference type="InterPro" id="IPR029479">
    <property type="entry name" value="Nitroreductase"/>
</dbReference>
<dbReference type="EMBL" id="QRAJ01000001">
    <property type="protein sequence ID" value="ROT87798.1"/>
    <property type="molecule type" value="Genomic_DNA"/>
</dbReference>
<dbReference type="Pfam" id="PF00881">
    <property type="entry name" value="Nitroreductase"/>
    <property type="match status" value="1"/>
</dbReference>
<evidence type="ECO:0000256" key="1">
    <source>
        <dbReference type="ARBA" id="ARBA00008366"/>
    </source>
</evidence>
<dbReference type="SUPFAM" id="SSF55469">
    <property type="entry name" value="FMN-dependent nitroreductase-like"/>
    <property type="match status" value="1"/>
</dbReference>
<keyword evidence="2 5" id="KW-0285">Flavoprotein</keyword>
<dbReference type="RefSeq" id="WP_123644419.1">
    <property type="nucleotide sequence ID" value="NZ_QRAJ01000001.1"/>
</dbReference>
<proteinExistence type="inferred from homology"/>
<evidence type="ECO:0000256" key="4">
    <source>
        <dbReference type="ARBA" id="ARBA00023002"/>
    </source>
</evidence>
<dbReference type="PIRSF" id="PIRSF005426">
    <property type="entry name" value="Frp"/>
    <property type="match status" value="1"/>
</dbReference>
<dbReference type="GO" id="GO:0016491">
    <property type="term" value="F:oxidoreductase activity"/>
    <property type="evidence" value="ECO:0007669"/>
    <property type="project" value="UniProtKB-UniRule"/>
</dbReference>
<keyword evidence="5" id="KW-0521">NADP</keyword>
<evidence type="ECO:0000259" key="6">
    <source>
        <dbReference type="Pfam" id="PF00881"/>
    </source>
</evidence>
<dbReference type="AlphaFoldDB" id="A0A423UGF2"/>
<protein>
    <submittedName>
        <fullName evidence="7">NADPH-dependent oxidoreductase</fullName>
    </submittedName>
</protein>
<gene>
    <name evidence="7" type="ORF">BMONG18_0338</name>
</gene>
<accession>A0A423UGF2</accession>
<dbReference type="PANTHER" id="PTHR43425:SF2">
    <property type="entry name" value="OXYGEN-INSENSITIVE NADPH NITROREDUCTASE"/>
    <property type="match status" value="1"/>
</dbReference>
<comment type="similarity">
    <text evidence="1 5">Belongs to the flavin oxidoreductase frp family.</text>
</comment>
<dbReference type="PANTHER" id="PTHR43425">
    <property type="entry name" value="OXYGEN-INSENSITIVE NADPH NITROREDUCTASE"/>
    <property type="match status" value="1"/>
</dbReference>
<reference evidence="7 8" key="1">
    <citation type="submission" date="2018-07" db="EMBL/GenBank/DDBJ databases">
        <title>The role of parmesan cheese in vectoring bovine microbiota.</title>
        <authorList>
            <person name="Lugli G.A."/>
            <person name="Milani C."/>
        </authorList>
    </citation>
    <scope>NUCLEOTIDE SEQUENCE [LARGE SCALE GENOMIC DNA]</scope>
    <source>
        <strain evidence="7 8">BMONG18</strain>
    </source>
</reference>
<evidence type="ECO:0000256" key="2">
    <source>
        <dbReference type="ARBA" id="ARBA00022630"/>
    </source>
</evidence>
<name>A0A423UGF2_9BIFI</name>
<dbReference type="Proteomes" id="UP000285266">
    <property type="component" value="Unassembled WGS sequence"/>
</dbReference>
<feature type="domain" description="Nitroreductase" evidence="6">
    <location>
        <begin position="14"/>
        <end position="180"/>
    </location>
</feature>
<dbReference type="Gene3D" id="3.40.109.10">
    <property type="entry name" value="NADH Oxidase"/>
    <property type="match status" value="1"/>
</dbReference>